<reference evidence="2" key="2">
    <citation type="journal article" date="2020" name="Plant Dis.">
        <title>A Grain Rot of Rice in Iran Caused by a Xanthomonas Strain Closely Related to X. sacchari.</title>
        <authorList>
            <person name="Mirghasempour S.A."/>
            <person name="Huang S."/>
            <person name="Studholme D.J."/>
            <person name="Brady C.L."/>
        </authorList>
    </citation>
    <scope>NUCLEOTIDE SEQUENCE</scope>
    <source>
        <strain evidence="2">SAM114</strain>
    </source>
</reference>
<sequence>MILSLLMQMATSTPPMPPPASRGLCTPVQPEFAKFQVDEDYHVIGQQRRTGKLYSGTLRVQRVGSHYQLIRVVGGKSVRGVATPVVCGPDEVHLLQIRYANEPAFNCKMSINYDNYSVASCGPGGRDGWAVTGLEAWYPNGAP</sequence>
<dbReference type="RefSeq" id="WP_153753581.1">
    <property type="nucleotide sequence ID" value="NZ_WJPM01000033.1"/>
</dbReference>
<comment type="caution">
    <text evidence="1">The sequence shown here is derived from an EMBL/GenBank/DDBJ whole genome shotgun (WGS) entry which is preliminary data.</text>
</comment>
<organism evidence="1 4">
    <name type="scientific">Xanthomonas sontii</name>
    <dbReference type="NCBI Taxonomy" id="2650745"/>
    <lineage>
        <taxon>Bacteria</taxon>
        <taxon>Pseudomonadati</taxon>
        <taxon>Pseudomonadota</taxon>
        <taxon>Gammaproteobacteria</taxon>
        <taxon>Lysobacterales</taxon>
        <taxon>Lysobacteraceae</taxon>
        <taxon>Xanthomonas</taxon>
    </lineage>
</organism>
<gene>
    <name evidence="1" type="ORF">GIY21_20810</name>
    <name evidence="2" type="ORF">GIY22_20820</name>
</gene>
<evidence type="ECO:0000313" key="3">
    <source>
        <dbReference type="Proteomes" id="UP000437931"/>
    </source>
</evidence>
<dbReference type="Proteomes" id="UP000439314">
    <property type="component" value="Unassembled WGS sequence"/>
</dbReference>
<protein>
    <submittedName>
        <fullName evidence="1">Uncharacterized protein</fullName>
    </submittedName>
</protein>
<dbReference type="Proteomes" id="UP000437931">
    <property type="component" value="Unassembled WGS sequence"/>
</dbReference>
<accession>A0A6N7QEK1</accession>
<dbReference type="AlphaFoldDB" id="A0A6N7QEK1"/>
<reference evidence="3 4" key="1">
    <citation type="submission" date="2019-11" db="EMBL/GenBank/DDBJ databases">
        <title>First report of rice panicle blight caused by Xanthomonas sp. in Iran.</title>
        <authorList>
            <person name="Mirghasempour S.A."/>
            <person name="Huang S."/>
            <person name="Brady C.L."/>
            <person name="Studholme D.J."/>
        </authorList>
    </citation>
    <scope>NUCLEOTIDE SEQUENCE [LARGE SCALE GENOMIC DNA]</scope>
    <source>
        <strain evidence="1 4">ASD011</strain>
        <strain evidence="3">SAM114</strain>
    </source>
</reference>
<dbReference type="EMBL" id="WJPM01000033">
    <property type="protein sequence ID" value="MRH77075.1"/>
    <property type="molecule type" value="Genomic_DNA"/>
</dbReference>
<evidence type="ECO:0000313" key="2">
    <source>
        <dbReference type="EMBL" id="MRH77075.1"/>
    </source>
</evidence>
<name>A0A6N7QEK1_9XANT</name>
<dbReference type="EMBL" id="WJPN01000033">
    <property type="protein sequence ID" value="MRH02744.1"/>
    <property type="molecule type" value="Genomic_DNA"/>
</dbReference>
<keyword evidence="3" id="KW-1185">Reference proteome</keyword>
<evidence type="ECO:0000313" key="4">
    <source>
        <dbReference type="Proteomes" id="UP000439314"/>
    </source>
</evidence>
<evidence type="ECO:0000313" key="1">
    <source>
        <dbReference type="EMBL" id="MRH02744.1"/>
    </source>
</evidence>
<proteinExistence type="predicted"/>